<evidence type="ECO:0000256" key="1">
    <source>
        <dbReference type="SAM" id="SignalP"/>
    </source>
</evidence>
<dbReference type="HOGENOM" id="CLU_1601980_0_0_9"/>
<dbReference type="OrthoDB" id="2053349at2"/>
<gene>
    <name evidence="2" type="ordered locus">RHOM_10760</name>
</gene>
<dbReference type="Proteomes" id="UP000008178">
    <property type="component" value="Chromosome"/>
</dbReference>
<dbReference type="EMBL" id="CP003040">
    <property type="protein sequence ID" value="AEN97261.1"/>
    <property type="molecule type" value="Genomic_DNA"/>
</dbReference>
<feature type="chain" id="PRO_5003438024" description="CBM-cenC domain-containing protein" evidence="1">
    <location>
        <begin position="27"/>
        <end position="185"/>
    </location>
</feature>
<dbReference type="STRING" id="585394.RHOM_10760"/>
<sequence length="185" mass="19639">MKKRMAGMLLVAGMMASLVGCGGADAAKTATADANGNYLVNGSFEEADFTGWTVTNIDDVTEELDVYDRETDCFEGVQSLHFYSGSSNVNFSAEQTVSGLEDGSYKLTAHIQGEAAGDENAQAYFYAIVDGEEVKVDGELNGYVNWYTAELSGITPTDGKITVGIRVSTAPGGWGTIDDLTLVKE</sequence>
<accession>G2T3X4</accession>
<feature type="signal peptide" evidence="1">
    <location>
        <begin position="1"/>
        <end position="26"/>
    </location>
</feature>
<dbReference type="RefSeq" id="WP_014080281.1">
    <property type="nucleotide sequence ID" value="NC_015977.1"/>
</dbReference>
<keyword evidence="3" id="KW-1185">Reference proteome</keyword>
<dbReference type="BioCyc" id="RHOM585394:G1H02-2148-MONOMER"/>
<dbReference type="Gene3D" id="2.60.120.260">
    <property type="entry name" value="Galactose-binding domain-like"/>
    <property type="match status" value="1"/>
</dbReference>
<dbReference type="GeneID" id="93723914"/>
<name>G2T3X4_ROSHA</name>
<evidence type="ECO:0000313" key="3">
    <source>
        <dbReference type="Proteomes" id="UP000008178"/>
    </source>
</evidence>
<evidence type="ECO:0008006" key="4">
    <source>
        <dbReference type="Google" id="ProtNLM"/>
    </source>
</evidence>
<dbReference type="PROSITE" id="PS51257">
    <property type="entry name" value="PROKAR_LIPOPROTEIN"/>
    <property type="match status" value="1"/>
</dbReference>
<reference evidence="2 3" key="1">
    <citation type="journal article" date="2015" name="Genome Announc.">
        <title>Complete genome sequence of the human gut symbiont Roseburia hominis.</title>
        <authorList>
            <person name="Travis A.J."/>
            <person name="Kelly D."/>
            <person name="Flint H.J."/>
            <person name="Aminov R.I."/>
        </authorList>
    </citation>
    <scope>NUCLEOTIDE SEQUENCE [LARGE SCALE GENOMIC DNA]</scope>
    <source>
        <strain evidence="3">DSM 16839 / JCM 17582 / NCIMB 14029 / A2-183</strain>
    </source>
</reference>
<protein>
    <recommendedName>
        <fullName evidence="4">CBM-cenC domain-containing protein</fullName>
    </recommendedName>
</protein>
<dbReference type="KEGG" id="rho:RHOM_10760"/>
<dbReference type="AlphaFoldDB" id="G2T3X4"/>
<dbReference type="eggNOG" id="COG3867">
    <property type="taxonomic scope" value="Bacteria"/>
</dbReference>
<proteinExistence type="predicted"/>
<organism evidence="2 3">
    <name type="scientific">Roseburia hominis (strain DSM 16839 / JCM 17582 / NCIMB 14029 / A2-183)</name>
    <dbReference type="NCBI Taxonomy" id="585394"/>
    <lineage>
        <taxon>Bacteria</taxon>
        <taxon>Bacillati</taxon>
        <taxon>Bacillota</taxon>
        <taxon>Clostridia</taxon>
        <taxon>Lachnospirales</taxon>
        <taxon>Lachnospiraceae</taxon>
        <taxon>Roseburia</taxon>
    </lineage>
</organism>
<keyword evidence="1" id="KW-0732">Signal</keyword>
<evidence type="ECO:0000313" key="2">
    <source>
        <dbReference type="EMBL" id="AEN97261.1"/>
    </source>
</evidence>